<dbReference type="Gene3D" id="2.60.200.20">
    <property type="match status" value="1"/>
</dbReference>
<organism evidence="2 3">
    <name type="scientific">Cyanomargarita calcarea GSE-NOS-MK-12-04C</name>
    <dbReference type="NCBI Taxonomy" id="2839659"/>
    <lineage>
        <taxon>Bacteria</taxon>
        <taxon>Bacillati</taxon>
        <taxon>Cyanobacteriota</taxon>
        <taxon>Cyanophyceae</taxon>
        <taxon>Nostocales</taxon>
        <taxon>Cyanomargaritaceae</taxon>
        <taxon>Cyanomargarita</taxon>
    </lineage>
</organism>
<dbReference type="SMART" id="SM00240">
    <property type="entry name" value="FHA"/>
    <property type="match status" value="1"/>
</dbReference>
<comment type="caution">
    <text evidence="2">The sequence shown here is derived from an EMBL/GenBank/DDBJ whole genome shotgun (WGS) entry which is preliminary data.</text>
</comment>
<accession>A0A951UUP1</accession>
<dbReference type="InterPro" id="IPR008984">
    <property type="entry name" value="SMAD_FHA_dom_sf"/>
</dbReference>
<feature type="domain" description="FHA" evidence="1">
    <location>
        <begin position="98"/>
        <end position="148"/>
    </location>
</feature>
<evidence type="ECO:0000313" key="2">
    <source>
        <dbReference type="EMBL" id="MBW4669821.1"/>
    </source>
</evidence>
<dbReference type="PANTHER" id="PTHR23308">
    <property type="entry name" value="NUCLEAR INHIBITOR OF PROTEIN PHOSPHATASE-1"/>
    <property type="match status" value="1"/>
</dbReference>
<gene>
    <name evidence="2" type="ORF">KME60_21015</name>
</gene>
<name>A0A951UUP1_9CYAN</name>
<dbReference type="AlphaFoldDB" id="A0A951UUP1"/>
<reference evidence="2" key="1">
    <citation type="submission" date="2021-05" db="EMBL/GenBank/DDBJ databases">
        <authorList>
            <person name="Pietrasiak N."/>
            <person name="Ward R."/>
            <person name="Stajich J.E."/>
            <person name="Kurbessoian T."/>
        </authorList>
    </citation>
    <scope>NUCLEOTIDE SEQUENCE</scope>
    <source>
        <strain evidence="2">GSE-NOS-MK-12-04C</strain>
    </source>
</reference>
<reference evidence="2" key="2">
    <citation type="journal article" date="2022" name="Microbiol. Resour. Announc.">
        <title>Metagenome Sequencing to Explore Phylogenomics of Terrestrial Cyanobacteria.</title>
        <authorList>
            <person name="Ward R.D."/>
            <person name="Stajich J.E."/>
            <person name="Johansen J.R."/>
            <person name="Huntemann M."/>
            <person name="Clum A."/>
            <person name="Foster B."/>
            <person name="Foster B."/>
            <person name="Roux S."/>
            <person name="Palaniappan K."/>
            <person name="Varghese N."/>
            <person name="Mukherjee S."/>
            <person name="Reddy T.B.K."/>
            <person name="Daum C."/>
            <person name="Copeland A."/>
            <person name="Chen I.A."/>
            <person name="Ivanova N.N."/>
            <person name="Kyrpides N.C."/>
            <person name="Shapiro N."/>
            <person name="Eloe-Fadrosh E.A."/>
            <person name="Pietrasiak N."/>
        </authorList>
    </citation>
    <scope>NUCLEOTIDE SEQUENCE</scope>
    <source>
        <strain evidence="2">GSE-NOS-MK-12-04C</strain>
    </source>
</reference>
<dbReference type="Pfam" id="PF00498">
    <property type="entry name" value="FHA"/>
    <property type="match status" value="1"/>
</dbReference>
<sequence length="251" mass="28377">MTDISNLHFLAVKGSDVTDELPESELERRLSLYQVFLKLYEQHTSLLDEILQLENIQPSFPEVKSGYIQAVIDGSVVYVTTNLSEGKTQSLRQPQRIWTIGRDRMSGIHVGSLHVSRRHAAIQYIEEQGFYLIDFNSSNGTFMNGERVYQPTKLEDGDRIRLGSLSFSFFINSSSRFLPTVAVELLLQLALQRGDSQVKIPVSQNPDDTASTPCQQNLLGNYEASSNRLSVDQQSEILDNFFRKQVPTNLS</sequence>
<protein>
    <submittedName>
        <fullName evidence="2">FHA domain-containing protein</fullName>
    </submittedName>
</protein>
<dbReference type="EMBL" id="JAHHGZ010000024">
    <property type="protein sequence ID" value="MBW4669821.1"/>
    <property type="molecule type" value="Genomic_DNA"/>
</dbReference>
<proteinExistence type="predicted"/>
<dbReference type="InterPro" id="IPR050923">
    <property type="entry name" value="Cell_Proc_Reg/RNA_Proc"/>
</dbReference>
<dbReference type="SUPFAM" id="SSF49879">
    <property type="entry name" value="SMAD/FHA domain"/>
    <property type="match status" value="1"/>
</dbReference>
<dbReference type="InterPro" id="IPR000253">
    <property type="entry name" value="FHA_dom"/>
</dbReference>
<dbReference type="Proteomes" id="UP000729701">
    <property type="component" value="Unassembled WGS sequence"/>
</dbReference>
<evidence type="ECO:0000313" key="3">
    <source>
        <dbReference type="Proteomes" id="UP000729701"/>
    </source>
</evidence>
<evidence type="ECO:0000259" key="1">
    <source>
        <dbReference type="PROSITE" id="PS50006"/>
    </source>
</evidence>
<dbReference type="PROSITE" id="PS50006">
    <property type="entry name" value="FHA_DOMAIN"/>
    <property type="match status" value="1"/>
</dbReference>
<dbReference type="CDD" id="cd00060">
    <property type="entry name" value="FHA"/>
    <property type="match status" value="1"/>
</dbReference>